<evidence type="ECO:0000256" key="3">
    <source>
        <dbReference type="ARBA" id="ARBA00022490"/>
    </source>
</evidence>
<name>A0A067MZG4_BOTB1</name>
<dbReference type="GO" id="GO:0005737">
    <property type="term" value="C:cytoplasm"/>
    <property type="evidence" value="ECO:0007669"/>
    <property type="project" value="UniProtKB-SubCell"/>
</dbReference>
<dbReference type="SUPFAM" id="SSF53335">
    <property type="entry name" value="S-adenosyl-L-methionine-dependent methyltransferases"/>
    <property type="match status" value="1"/>
</dbReference>
<proteinExistence type="inferred from homology"/>
<dbReference type="EC" id="2.1.1.-" evidence="8"/>
<feature type="domain" description="RMT2" evidence="10">
    <location>
        <begin position="147"/>
        <end position="384"/>
    </location>
</feature>
<dbReference type="GO" id="GO:0032259">
    <property type="term" value="P:methylation"/>
    <property type="evidence" value="ECO:0007669"/>
    <property type="project" value="UniProtKB-KW"/>
</dbReference>
<dbReference type="STRING" id="930990.A0A067MZG4"/>
<comment type="function">
    <text evidence="1 8">S-adenosyl-L-methionine-dependent protein-arginine N-methyltransferase that methylates the delta-nitrogen atom of arginine residues to form N5-methylarginine (type IV) in target proteins. Monomethylates ribosomal protein L12.</text>
</comment>
<dbReference type="Gene3D" id="3.40.50.150">
    <property type="entry name" value="Vaccinia Virus protein VP39"/>
    <property type="match status" value="1"/>
</dbReference>
<evidence type="ECO:0000256" key="6">
    <source>
        <dbReference type="ARBA" id="ARBA00022691"/>
    </source>
</evidence>
<dbReference type="InterPro" id="IPR036770">
    <property type="entry name" value="Ankyrin_rpt-contain_sf"/>
</dbReference>
<dbReference type="AlphaFoldDB" id="A0A067MZG4"/>
<dbReference type="PROSITE" id="PS50297">
    <property type="entry name" value="ANK_REP_REGION"/>
    <property type="match status" value="1"/>
</dbReference>
<dbReference type="Gene3D" id="1.25.40.20">
    <property type="entry name" value="Ankyrin repeat-containing domain"/>
    <property type="match status" value="1"/>
</dbReference>
<dbReference type="Pfam" id="PF12796">
    <property type="entry name" value="Ank_2"/>
    <property type="match status" value="1"/>
</dbReference>
<sequence>MEKLQQALSSGQNTADSGISEEELEVLLALGDSLFAACQANDYPAARSLIESGAPVWYEDPEKECSVLHAAAEQENEELVEYLIEKGAIWNAVDGLGNTAADIALSLNNEACYRIIRDAGIRSEFLLSVLKSRSQDLASVFLKAEDSTAAGSSETYLASQLRYTADENGQEICLVETSPGEEVGVMMGWEKPIMGETVRLLCDGHENYNQGISVLNIGFGLGIIDTLFQSLSVPPQRHVICEAHPDVLSRMREKGWYDKPGVVVLEGKWQSFVDNEELYKDGGFDVVYTDTFSEDYSDLRQFFEQVPNLLKGPGSRFSFFNGLGATNPTFYDVYTNLAELHLSDIGLKTSWSDVDVHAGAEHRWGKTRDYFSLPLYRLPICEMD</sequence>
<keyword evidence="9" id="KW-0040">ANK repeat</keyword>
<evidence type="ECO:0000256" key="4">
    <source>
        <dbReference type="ARBA" id="ARBA00022603"/>
    </source>
</evidence>
<evidence type="ECO:0000313" key="11">
    <source>
        <dbReference type="EMBL" id="KDQ21143.1"/>
    </source>
</evidence>
<dbReference type="InterPro" id="IPR017408">
    <property type="entry name" value="Arginine_N-MeTrfase_2"/>
</dbReference>
<dbReference type="InterPro" id="IPR026480">
    <property type="entry name" value="RMT2_dom"/>
</dbReference>
<evidence type="ECO:0000313" key="12">
    <source>
        <dbReference type="Proteomes" id="UP000027195"/>
    </source>
</evidence>
<dbReference type="PANTHER" id="PTHR32379">
    <property type="entry name" value="GUANIDINOACETATE N-METHYLTRANSFERASE"/>
    <property type="match status" value="1"/>
</dbReference>
<dbReference type="InterPro" id="IPR002110">
    <property type="entry name" value="Ankyrin_rpt"/>
</dbReference>
<gene>
    <name evidence="11" type="ORF">BOTBODRAFT_25572</name>
</gene>
<evidence type="ECO:0000256" key="2">
    <source>
        <dbReference type="ARBA" id="ARBA00011245"/>
    </source>
</evidence>
<protein>
    <recommendedName>
        <fullName evidence="8">Arginine N-methyltransferase 2</fullName>
        <ecNumber evidence="8">2.1.1.-</ecNumber>
    </recommendedName>
</protein>
<keyword evidence="6" id="KW-0949">S-adenosyl-L-methionine</keyword>
<dbReference type="PANTHER" id="PTHR32379:SF1">
    <property type="entry name" value="GUANIDINOACETATE N-METHYLTRANSFERASE"/>
    <property type="match status" value="1"/>
</dbReference>
<dbReference type="InterPro" id="IPR051038">
    <property type="entry name" value="RMT2/GAMT_Mtase"/>
</dbReference>
<dbReference type="InParanoid" id="A0A067MZG4"/>
<evidence type="ECO:0000256" key="9">
    <source>
        <dbReference type="PROSITE-ProRule" id="PRU00023"/>
    </source>
</evidence>
<comment type="similarity">
    <text evidence="8">Belongs to the class I-like SAM-binding methyltransferase superfamily. RMT2 methyltransferase family.</text>
</comment>
<dbReference type="PROSITE" id="PS50088">
    <property type="entry name" value="ANK_REPEAT"/>
    <property type="match status" value="1"/>
</dbReference>
<comment type="subunit">
    <text evidence="2 8">Monomer.</text>
</comment>
<evidence type="ECO:0000256" key="5">
    <source>
        <dbReference type="ARBA" id="ARBA00022679"/>
    </source>
</evidence>
<keyword evidence="3 8" id="KW-0963">Cytoplasm</keyword>
<reference evidence="12" key="1">
    <citation type="journal article" date="2014" name="Proc. Natl. Acad. Sci. U.S.A.">
        <title>Extensive sampling of basidiomycete genomes demonstrates inadequacy of the white-rot/brown-rot paradigm for wood decay fungi.</title>
        <authorList>
            <person name="Riley R."/>
            <person name="Salamov A.A."/>
            <person name="Brown D.W."/>
            <person name="Nagy L.G."/>
            <person name="Floudas D."/>
            <person name="Held B.W."/>
            <person name="Levasseur A."/>
            <person name="Lombard V."/>
            <person name="Morin E."/>
            <person name="Otillar R."/>
            <person name="Lindquist E.A."/>
            <person name="Sun H."/>
            <person name="LaButti K.M."/>
            <person name="Schmutz J."/>
            <person name="Jabbour D."/>
            <person name="Luo H."/>
            <person name="Baker S.E."/>
            <person name="Pisabarro A.G."/>
            <person name="Walton J.D."/>
            <person name="Blanchette R.A."/>
            <person name="Henrissat B."/>
            <person name="Martin F."/>
            <person name="Cullen D."/>
            <person name="Hibbett D.S."/>
            <person name="Grigoriev I.V."/>
        </authorList>
    </citation>
    <scope>NUCLEOTIDE SEQUENCE [LARGE SCALE GENOMIC DNA]</scope>
    <source>
        <strain evidence="12">FD-172 SS1</strain>
    </source>
</reference>
<feature type="repeat" description="ANK" evidence="9">
    <location>
        <begin position="63"/>
        <end position="95"/>
    </location>
</feature>
<organism evidence="11 12">
    <name type="scientific">Botryobasidium botryosum (strain FD-172 SS1)</name>
    <dbReference type="NCBI Taxonomy" id="930990"/>
    <lineage>
        <taxon>Eukaryota</taxon>
        <taxon>Fungi</taxon>
        <taxon>Dikarya</taxon>
        <taxon>Basidiomycota</taxon>
        <taxon>Agaricomycotina</taxon>
        <taxon>Agaricomycetes</taxon>
        <taxon>Cantharellales</taxon>
        <taxon>Botryobasidiaceae</taxon>
        <taxon>Botryobasidium</taxon>
    </lineage>
</organism>
<dbReference type="GO" id="GO:0005634">
    <property type="term" value="C:nucleus"/>
    <property type="evidence" value="ECO:0007669"/>
    <property type="project" value="UniProtKB-SubCell"/>
</dbReference>
<comment type="subcellular location">
    <subcellularLocation>
        <location evidence="8">Cytoplasm</location>
    </subcellularLocation>
    <subcellularLocation>
        <location evidence="8">Nucleus</location>
    </subcellularLocation>
</comment>
<keyword evidence="4 8" id="KW-0489">Methyltransferase</keyword>
<dbReference type="HOGENOM" id="CLU_033831_1_0_1"/>
<accession>A0A067MZG4</accession>
<dbReference type="EMBL" id="KL198016">
    <property type="protein sequence ID" value="KDQ21143.1"/>
    <property type="molecule type" value="Genomic_DNA"/>
</dbReference>
<dbReference type="InterPro" id="IPR029063">
    <property type="entry name" value="SAM-dependent_MTases_sf"/>
</dbReference>
<dbReference type="SUPFAM" id="SSF48403">
    <property type="entry name" value="Ankyrin repeat"/>
    <property type="match status" value="1"/>
</dbReference>
<dbReference type="OrthoDB" id="19014at2759"/>
<dbReference type="FunCoup" id="A0A067MZG4">
    <property type="interactions" value="330"/>
</dbReference>
<dbReference type="GO" id="GO:0019702">
    <property type="term" value="F:protein arginine N5-methyltransferase activity"/>
    <property type="evidence" value="ECO:0007669"/>
    <property type="project" value="TreeGrafter"/>
</dbReference>
<evidence type="ECO:0000256" key="8">
    <source>
        <dbReference type="PIRNR" id="PIRNR038148"/>
    </source>
</evidence>
<dbReference type="PROSITE" id="PS51559">
    <property type="entry name" value="SAM_RMT2"/>
    <property type="match status" value="1"/>
</dbReference>
<dbReference type="PIRSF" id="PIRSF038148">
    <property type="entry name" value="Arginine_N-mtfrase-2"/>
    <property type="match status" value="1"/>
</dbReference>
<evidence type="ECO:0000256" key="7">
    <source>
        <dbReference type="ARBA" id="ARBA00023242"/>
    </source>
</evidence>
<evidence type="ECO:0000259" key="10">
    <source>
        <dbReference type="PROSITE" id="PS51559"/>
    </source>
</evidence>
<keyword evidence="5 8" id="KW-0808">Transferase</keyword>
<keyword evidence="12" id="KW-1185">Reference proteome</keyword>
<dbReference type="Proteomes" id="UP000027195">
    <property type="component" value="Unassembled WGS sequence"/>
</dbReference>
<keyword evidence="7 8" id="KW-0539">Nucleus</keyword>
<evidence type="ECO:0000256" key="1">
    <source>
        <dbReference type="ARBA" id="ARBA00002207"/>
    </source>
</evidence>